<comment type="caution">
    <text evidence="2">The sequence shown here is derived from an EMBL/GenBank/DDBJ whole genome shotgun (WGS) entry which is preliminary data.</text>
</comment>
<protein>
    <submittedName>
        <fullName evidence="2">Uncharacterized protein</fullName>
    </submittedName>
</protein>
<accession>A0A8S1N9B7</accession>
<dbReference type="PANTHER" id="PTHR47026">
    <property type="entry name" value="PIGMENTOSA GTPASE REGULATOR-LIKE PROTEIN, PUTATIVE-RELATED"/>
    <property type="match status" value="1"/>
</dbReference>
<name>A0A8S1N9B7_PARPR</name>
<evidence type="ECO:0000313" key="3">
    <source>
        <dbReference type="Proteomes" id="UP000688137"/>
    </source>
</evidence>
<gene>
    <name evidence="2" type="ORF">PPRIM_AZ9-3.1.T0830108</name>
</gene>
<evidence type="ECO:0000256" key="1">
    <source>
        <dbReference type="SAM" id="MobiDB-lite"/>
    </source>
</evidence>
<sequence length="268" mass="32328">MNNTHQKIPIQQSDLQEQIQFLYHHQKSCEKQGKYLEADIAKTKLNELTKTLDFQYKHEVAERHSDEKQQIDKAHSDEFNQFNIFWDEKLKQFDSEANKAKDEILSRHQIELTSFLEELDNTIPLKPKDSAQLLKLRKTEEQLAKLENYKEAHMIQQRILYLEKEEFNKWNHTRQNKIKNLIQQLRQKQIIELNALQQRILSVQEELSKNKSQELQKMLSKYQHVRKELENQQNQEINRLEKSIKNQSIMSKMNSQMKKPQDENYNLK</sequence>
<organism evidence="2 3">
    <name type="scientific">Paramecium primaurelia</name>
    <dbReference type="NCBI Taxonomy" id="5886"/>
    <lineage>
        <taxon>Eukaryota</taxon>
        <taxon>Sar</taxon>
        <taxon>Alveolata</taxon>
        <taxon>Ciliophora</taxon>
        <taxon>Intramacronucleata</taxon>
        <taxon>Oligohymenophorea</taxon>
        <taxon>Peniculida</taxon>
        <taxon>Parameciidae</taxon>
        <taxon>Paramecium</taxon>
    </lineage>
</organism>
<dbReference type="Proteomes" id="UP000688137">
    <property type="component" value="Unassembled WGS sequence"/>
</dbReference>
<dbReference type="OMA" id="ENYKEAH"/>
<keyword evidence="3" id="KW-1185">Reference proteome</keyword>
<dbReference type="EMBL" id="CAJJDM010000086">
    <property type="protein sequence ID" value="CAD8089268.1"/>
    <property type="molecule type" value="Genomic_DNA"/>
</dbReference>
<feature type="region of interest" description="Disordered" evidence="1">
    <location>
        <begin position="245"/>
        <end position="268"/>
    </location>
</feature>
<reference evidence="2" key="1">
    <citation type="submission" date="2021-01" db="EMBL/GenBank/DDBJ databases">
        <authorList>
            <consortium name="Genoscope - CEA"/>
            <person name="William W."/>
        </authorList>
    </citation>
    <scope>NUCLEOTIDE SEQUENCE</scope>
</reference>
<proteinExistence type="predicted"/>
<dbReference type="AlphaFoldDB" id="A0A8S1N9B7"/>
<evidence type="ECO:0000313" key="2">
    <source>
        <dbReference type="EMBL" id="CAD8089268.1"/>
    </source>
</evidence>
<dbReference type="PANTHER" id="PTHR47026:SF2">
    <property type="entry name" value="FLAGELLAR ASSOCIATED PROTEIN"/>
    <property type="match status" value="1"/>
</dbReference>